<dbReference type="OrthoDB" id="6482909at2759"/>
<dbReference type="PANTHER" id="PTHR24412">
    <property type="entry name" value="KELCH PROTEIN"/>
    <property type="match status" value="1"/>
</dbReference>
<dbReference type="AlphaFoldDB" id="R7U6Z1"/>
<dbReference type="Pfam" id="PF00651">
    <property type="entry name" value="BTB"/>
    <property type="match status" value="1"/>
</dbReference>
<dbReference type="HOGENOM" id="CLU_004253_14_6_1"/>
<sequence>MSCKSARAIKRSKNVIKKKDDSFLMETKNYASKFMQTLNETRSSKQLVDVTLVAEGGDISAHRLILSLSSEYFRCMFSANMKESSTSEVPMVGCDYDIVKIIVDFFYTGVFKAFNDQLPRLLQLCDMLQLDELKEICSQQLEQHVNPMNCLGIWHYRNRKTFIYIFFQGLWQFAEQVRAETLQLQCERLIVSRFPTVSQSEEFLSLDLNPLLRVSHLKNLNCEREKINTEDEKSQLREILLSVQWNGVCEEVNTQVMQHDLVKDNQDLCNGIREAKEREFHERSVGTGIYVIGGYLQSRTGPLCPRVNTVEHLSLNTDGKQEWISMKSLPDSASSIQAFNFHGQLLCLLTFPDSSNSRIPALTLWYTYHPLTNEWFNVTHTFGEEATKSLQTCVEKQGVLCYDSKSSALYACTGKTCAKYSVSLNTDDDSLSIAKVKDLPSECAELLEGHAVVVCEDKLYLLGGQYQTTKVNNDNQPRINLSRCEDTHWTPLSGMNTPRAHFAAVAIDGYIIAMGGTTGLHRLDTCEQYSIFSENWFQIKSMERPRTHFSATTVNGEVYVMGGKSYANRFGGARKVLKTCEIYDVKSRKWRSGPPLLGHRCWFGLTVL</sequence>
<organism evidence="4">
    <name type="scientific">Capitella teleta</name>
    <name type="common">Polychaete worm</name>
    <dbReference type="NCBI Taxonomy" id="283909"/>
    <lineage>
        <taxon>Eukaryota</taxon>
        <taxon>Metazoa</taxon>
        <taxon>Spiralia</taxon>
        <taxon>Lophotrochozoa</taxon>
        <taxon>Annelida</taxon>
        <taxon>Polychaeta</taxon>
        <taxon>Sedentaria</taxon>
        <taxon>Scolecida</taxon>
        <taxon>Capitellidae</taxon>
        <taxon>Capitella</taxon>
    </lineage>
</organism>
<dbReference type="InterPro" id="IPR000210">
    <property type="entry name" value="BTB/POZ_dom"/>
</dbReference>
<dbReference type="Proteomes" id="UP000014760">
    <property type="component" value="Unassembled WGS sequence"/>
</dbReference>
<dbReference type="InterPro" id="IPR006652">
    <property type="entry name" value="Kelch_1"/>
</dbReference>
<evidence type="ECO:0000313" key="6">
    <source>
        <dbReference type="Proteomes" id="UP000014760"/>
    </source>
</evidence>
<proteinExistence type="predicted"/>
<dbReference type="EMBL" id="AMQN01008988">
    <property type="status" value="NOT_ANNOTATED_CDS"/>
    <property type="molecule type" value="Genomic_DNA"/>
</dbReference>
<dbReference type="InterPro" id="IPR015915">
    <property type="entry name" value="Kelch-typ_b-propeller"/>
</dbReference>
<evidence type="ECO:0000313" key="5">
    <source>
        <dbReference type="EnsemblMetazoa" id="CapteP196617"/>
    </source>
</evidence>
<evidence type="ECO:0000256" key="2">
    <source>
        <dbReference type="ARBA" id="ARBA00022737"/>
    </source>
</evidence>
<dbReference type="InterPro" id="IPR011705">
    <property type="entry name" value="BACK"/>
</dbReference>
<reference evidence="6" key="1">
    <citation type="submission" date="2012-12" db="EMBL/GenBank/DDBJ databases">
        <authorList>
            <person name="Hellsten U."/>
            <person name="Grimwood J."/>
            <person name="Chapman J.A."/>
            <person name="Shapiro H."/>
            <person name="Aerts A."/>
            <person name="Otillar R.P."/>
            <person name="Terry A.Y."/>
            <person name="Boore J.L."/>
            <person name="Simakov O."/>
            <person name="Marletaz F."/>
            <person name="Cho S.-J."/>
            <person name="Edsinger-Gonzales E."/>
            <person name="Havlak P."/>
            <person name="Kuo D.-H."/>
            <person name="Larsson T."/>
            <person name="Lv J."/>
            <person name="Arendt D."/>
            <person name="Savage R."/>
            <person name="Osoegawa K."/>
            <person name="de Jong P."/>
            <person name="Lindberg D.R."/>
            <person name="Seaver E.C."/>
            <person name="Weisblat D.A."/>
            <person name="Putnam N.H."/>
            <person name="Grigoriev I.V."/>
            <person name="Rokhsar D.S."/>
        </authorList>
    </citation>
    <scope>NUCLEOTIDE SEQUENCE</scope>
    <source>
        <strain evidence="6">I ESC-2004</strain>
    </source>
</reference>
<dbReference type="Gene3D" id="1.25.40.420">
    <property type="match status" value="1"/>
</dbReference>
<dbReference type="CDD" id="cd14733">
    <property type="entry name" value="BACK"/>
    <property type="match status" value="1"/>
</dbReference>
<dbReference type="EMBL" id="KB304341">
    <property type="protein sequence ID" value="ELU02130.1"/>
    <property type="molecule type" value="Genomic_DNA"/>
</dbReference>
<evidence type="ECO:0000313" key="4">
    <source>
        <dbReference type="EMBL" id="ELU02130.1"/>
    </source>
</evidence>
<dbReference type="SMART" id="SM00612">
    <property type="entry name" value="Kelch"/>
    <property type="match status" value="4"/>
</dbReference>
<dbReference type="Pfam" id="PF07707">
    <property type="entry name" value="BACK"/>
    <property type="match status" value="1"/>
</dbReference>
<dbReference type="EnsemblMetazoa" id="CapteT196617">
    <property type="protein sequence ID" value="CapteP196617"/>
    <property type="gene ID" value="CapteG196617"/>
</dbReference>
<protein>
    <recommendedName>
        <fullName evidence="3">BTB domain-containing protein</fullName>
    </recommendedName>
</protein>
<dbReference type="PROSITE" id="PS50097">
    <property type="entry name" value="BTB"/>
    <property type="match status" value="1"/>
</dbReference>
<dbReference type="InterPro" id="IPR017096">
    <property type="entry name" value="BTB-kelch_protein"/>
</dbReference>
<dbReference type="SUPFAM" id="SSF54695">
    <property type="entry name" value="POZ domain"/>
    <property type="match status" value="1"/>
</dbReference>
<reference evidence="5" key="3">
    <citation type="submission" date="2015-06" db="UniProtKB">
        <authorList>
            <consortium name="EnsemblMetazoa"/>
        </authorList>
    </citation>
    <scope>IDENTIFICATION</scope>
</reference>
<keyword evidence="1" id="KW-0880">Kelch repeat</keyword>
<gene>
    <name evidence="4" type="ORF">CAPTEDRAFT_196617</name>
</gene>
<name>R7U6Z1_CAPTE</name>
<accession>R7U6Z1</accession>
<dbReference type="SMART" id="SM00225">
    <property type="entry name" value="BTB"/>
    <property type="match status" value="1"/>
</dbReference>
<keyword evidence="2" id="KW-0677">Repeat</keyword>
<dbReference type="Gene3D" id="3.30.710.10">
    <property type="entry name" value="Potassium Channel Kv1.1, Chain A"/>
    <property type="match status" value="1"/>
</dbReference>
<dbReference type="SUPFAM" id="SSF117281">
    <property type="entry name" value="Kelch motif"/>
    <property type="match status" value="2"/>
</dbReference>
<evidence type="ECO:0000259" key="3">
    <source>
        <dbReference type="PROSITE" id="PS50097"/>
    </source>
</evidence>
<reference evidence="4 6" key="2">
    <citation type="journal article" date="2013" name="Nature">
        <title>Insights into bilaterian evolution from three spiralian genomes.</title>
        <authorList>
            <person name="Simakov O."/>
            <person name="Marletaz F."/>
            <person name="Cho S.J."/>
            <person name="Edsinger-Gonzales E."/>
            <person name="Havlak P."/>
            <person name="Hellsten U."/>
            <person name="Kuo D.H."/>
            <person name="Larsson T."/>
            <person name="Lv J."/>
            <person name="Arendt D."/>
            <person name="Savage R."/>
            <person name="Osoegawa K."/>
            <person name="de Jong P."/>
            <person name="Grimwood J."/>
            <person name="Chapman J.A."/>
            <person name="Shapiro H."/>
            <person name="Aerts A."/>
            <person name="Otillar R.P."/>
            <person name="Terry A.Y."/>
            <person name="Boore J.L."/>
            <person name="Grigoriev I.V."/>
            <person name="Lindberg D.R."/>
            <person name="Seaver E.C."/>
            <person name="Weisblat D.A."/>
            <person name="Putnam N.H."/>
            <person name="Rokhsar D.S."/>
        </authorList>
    </citation>
    <scope>NUCLEOTIDE SEQUENCE</scope>
    <source>
        <strain evidence="4 6">I ESC-2004</strain>
    </source>
</reference>
<dbReference type="InterPro" id="IPR011333">
    <property type="entry name" value="SKP1/BTB/POZ_sf"/>
</dbReference>
<dbReference type="Gene3D" id="2.120.10.80">
    <property type="entry name" value="Kelch-type beta propeller"/>
    <property type="match status" value="2"/>
</dbReference>
<feature type="domain" description="BTB" evidence="3">
    <location>
        <begin position="48"/>
        <end position="115"/>
    </location>
</feature>
<keyword evidence="6" id="KW-1185">Reference proteome</keyword>
<evidence type="ECO:0000256" key="1">
    <source>
        <dbReference type="ARBA" id="ARBA00022441"/>
    </source>
</evidence>
<dbReference type="STRING" id="283909.R7U6Z1"/>
<dbReference type="OMA" id="SLYAVEM"/>
<dbReference type="PANTHER" id="PTHR24412:SF489">
    <property type="entry name" value="RING FINGER DOMAIN AND KELCH REPEAT-CONTAINING PROTEIN DDB_G0271372"/>
    <property type="match status" value="1"/>
</dbReference>
<dbReference type="Pfam" id="PF01344">
    <property type="entry name" value="Kelch_1"/>
    <property type="match status" value="2"/>
</dbReference>
<dbReference type="PIRSF" id="PIRSF037037">
    <property type="entry name" value="Kelch-like_protein_gigaxonin"/>
    <property type="match status" value="1"/>
</dbReference>